<accession>W4L8Y8</accession>
<evidence type="ECO:0000313" key="2">
    <source>
        <dbReference type="EMBL" id="ETW94563.1"/>
    </source>
</evidence>
<dbReference type="InterPro" id="IPR055729">
    <property type="entry name" value="DUF7305"/>
</dbReference>
<dbReference type="EMBL" id="AZHW01001048">
    <property type="protein sequence ID" value="ETW94563.1"/>
    <property type="molecule type" value="Genomic_DNA"/>
</dbReference>
<proteinExistence type="predicted"/>
<protein>
    <recommendedName>
        <fullName evidence="1">DUF7305 domain-containing protein</fullName>
    </recommendedName>
</protein>
<reference evidence="2 3" key="1">
    <citation type="journal article" date="2014" name="Nature">
        <title>An environmental bacterial taxon with a large and distinct metabolic repertoire.</title>
        <authorList>
            <person name="Wilson M.C."/>
            <person name="Mori T."/>
            <person name="Ruckert C."/>
            <person name="Uria A.R."/>
            <person name="Helf M.J."/>
            <person name="Takada K."/>
            <person name="Gernert C."/>
            <person name="Steffens U.A."/>
            <person name="Heycke N."/>
            <person name="Schmitt S."/>
            <person name="Rinke C."/>
            <person name="Helfrich E.J."/>
            <person name="Brachmann A.O."/>
            <person name="Gurgui C."/>
            <person name="Wakimoto T."/>
            <person name="Kracht M."/>
            <person name="Crusemann M."/>
            <person name="Hentschel U."/>
            <person name="Abe I."/>
            <person name="Matsunaga S."/>
            <person name="Kalinowski J."/>
            <person name="Takeyama H."/>
            <person name="Piel J."/>
        </authorList>
    </citation>
    <scope>NUCLEOTIDE SEQUENCE [LARGE SCALE GENOMIC DNA]</scope>
    <source>
        <strain evidence="3">TSY1</strain>
    </source>
</reference>
<evidence type="ECO:0000259" key="1">
    <source>
        <dbReference type="Pfam" id="PF23981"/>
    </source>
</evidence>
<dbReference type="Pfam" id="PF23981">
    <property type="entry name" value="DUF7305"/>
    <property type="match status" value="1"/>
</dbReference>
<dbReference type="Proteomes" id="UP000019141">
    <property type="component" value="Unassembled WGS sequence"/>
</dbReference>
<sequence>MFIAVLTIAGSTAVTINSTDLLLGGAFQSSQAAFHNADSGVNYLTSQIATLVADGKLQLDGSKTKESYTFKKPSGFEFTITQRNTFKRIANTRKYLVQVTGRPHPNSPIKSTIEVVLQRRTALDYGLFAANRLDLPAQGRIYSYDSRLIESGHNPTTSTSIVQIATNGVVTAQAGHLDLGIDGDILLGETPDGDEAYFTFREAAPDIPPAPATVTVGDNHELNLLPGDDLPTDPLNIKDMISSVQNRWRRKNNNGRVLRNRDNRITTSFYLAKGNYYLNEITLGSGKFLALDAMRGDVNIYADSMTLEGNAKLFVLTGREAGNVNIYLGGPASFGSASASAQPGFTVTGDASTFRMFSSSNEPINLYHKGDFKGLIYAPYAPVAVRNTSAHGYGLLWSHILDFSMNTSPYTFYTNTALQEQFLSGDIEIVSWKELRD</sequence>
<keyword evidence="3" id="KW-1185">Reference proteome</keyword>
<dbReference type="AlphaFoldDB" id="W4L8Y8"/>
<name>W4L8Y8_ENTF1</name>
<gene>
    <name evidence="2" type="ORF">ETSY1_34345</name>
</gene>
<comment type="caution">
    <text evidence="2">The sequence shown here is derived from an EMBL/GenBank/DDBJ whole genome shotgun (WGS) entry which is preliminary data.</text>
</comment>
<feature type="domain" description="DUF7305" evidence="1">
    <location>
        <begin position="236"/>
        <end position="390"/>
    </location>
</feature>
<evidence type="ECO:0000313" key="3">
    <source>
        <dbReference type="Proteomes" id="UP000019141"/>
    </source>
</evidence>
<organism evidence="2 3">
    <name type="scientific">Entotheonella factor</name>
    <dbReference type="NCBI Taxonomy" id="1429438"/>
    <lineage>
        <taxon>Bacteria</taxon>
        <taxon>Pseudomonadati</taxon>
        <taxon>Nitrospinota/Tectimicrobiota group</taxon>
        <taxon>Candidatus Tectimicrobiota</taxon>
        <taxon>Candidatus Entotheonellia</taxon>
        <taxon>Candidatus Entotheonellales</taxon>
        <taxon>Candidatus Entotheonellaceae</taxon>
        <taxon>Candidatus Entotheonella</taxon>
    </lineage>
</organism>
<dbReference type="HOGENOM" id="CLU_626555_0_0_7"/>